<evidence type="ECO:0000313" key="2">
    <source>
        <dbReference type="Proteomes" id="UP000192936"/>
    </source>
</evidence>
<dbReference type="Proteomes" id="UP000192936">
    <property type="component" value="Unassembled WGS sequence"/>
</dbReference>
<protein>
    <submittedName>
        <fullName evidence="1">Uncharacterized protein</fullName>
    </submittedName>
</protein>
<dbReference type="EMBL" id="FXAK01000004">
    <property type="protein sequence ID" value="SMF43113.1"/>
    <property type="molecule type" value="Genomic_DNA"/>
</dbReference>
<gene>
    <name evidence="1" type="ORF">SAMN02982917_2193</name>
</gene>
<dbReference type="OrthoDB" id="9888941at2"/>
<dbReference type="RefSeq" id="WP_143266509.1">
    <property type="nucleotide sequence ID" value="NZ_FXAK01000004.1"/>
</dbReference>
<evidence type="ECO:0000313" key="1">
    <source>
        <dbReference type="EMBL" id="SMF43113.1"/>
    </source>
</evidence>
<organism evidence="1 2">
    <name type="scientific">Azospirillum oryzae</name>
    <dbReference type="NCBI Taxonomy" id="286727"/>
    <lineage>
        <taxon>Bacteria</taxon>
        <taxon>Pseudomonadati</taxon>
        <taxon>Pseudomonadota</taxon>
        <taxon>Alphaproteobacteria</taxon>
        <taxon>Rhodospirillales</taxon>
        <taxon>Azospirillaceae</taxon>
        <taxon>Azospirillum</taxon>
    </lineage>
</organism>
<sequence>MKFVVSVWNEFGDENDFERAVPLKFNGKRKLNIGINNEIHLVFMSGFDKLSDDYVYSLRELGYIIYNVQNISELYLNHFKNLSRAYKDWGGIKFFGCMRFLVIEDLFKGEDLILFDADMVLNTTLDEISEIYSGKQSFLGTSSCFGSIPSKSKFFDIFREHILLLEKDPEDYVRNVIGMESASSYLDPHKSGGTDQAFIKHLIEKGLIDQVNVEETLKNLGYIGFPNWLLLNNDDGNQWEYKRCDGVDYLSEKKVLISHMSHDTCQVAGQYILLKEGFGVNNFEKMGGIPLPYGHYFENEDRERNYNFLAIIREFCRINKDCFDIDRYPFSRGNIVQYFYSKNDFTGLFNDKSWHKKGVFL</sequence>
<dbReference type="AlphaFoldDB" id="A0A1X7F080"/>
<reference evidence="1 2" key="1">
    <citation type="submission" date="2017-04" db="EMBL/GenBank/DDBJ databases">
        <authorList>
            <person name="Afonso C.L."/>
            <person name="Miller P.J."/>
            <person name="Scott M.A."/>
            <person name="Spackman E."/>
            <person name="Goraichik I."/>
            <person name="Dimitrov K.M."/>
            <person name="Suarez D.L."/>
            <person name="Swayne D.E."/>
        </authorList>
    </citation>
    <scope>NUCLEOTIDE SEQUENCE [LARGE SCALE GENOMIC DNA]</scope>
    <source>
        <strain evidence="1 2">A2P</strain>
    </source>
</reference>
<proteinExistence type="predicted"/>
<name>A0A1X7F080_9PROT</name>
<accession>A0A1X7F080</accession>